<feature type="domain" description="Acyltransferase 3" evidence="9">
    <location>
        <begin position="14"/>
        <end position="354"/>
    </location>
</feature>
<dbReference type="InterPro" id="IPR002656">
    <property type="entry name" value="Acyl_transf_3_dom"/>
</dbReference>
<evidence type="ECO:0000313" key="11">
    <source>
        <dbReference type="EMBL" id="APH01571.1"/>
    </source>
</evidence>
<feature type="transmembrane region" description="Helical" evidence="8">
    <location>
        <begin position="339"/>
        <end position="357"/>
    </location>
</feature>
<dbReference type="GO" id="GO:0016747">
    <property type="term" value="F:acyltransferase activity, transferring groups other than amino-acyl groups"/>
    <property type="evidence" value="ECO:0007669"/>
    <property type="project" value="InterPro"/>
</dbReference>
<keyword evidence="5 8" id="KW-1133">Transmembrane helix</keyword>
<sequence>MSRATQHTSLPYRPAIDGLRALAVVSVIAYHVYPAMAPGGWFGVDIFFVISGFLITSLLLAQYRSHRGRIDLVDFWLARARRLLPALFLVLAAVIVAATFLTMPGRRASVAGDVLATIFYVANWRFVLGDEAYFGQVASPSPLRHAWSLAVEEQFYIVYPLLLVVLLALLRRRTTLVWTLAGLAALSAALMAALHQPGLDPSRVYYGTDTRAHQLLVGAAVAALISGGPDSIPRDVVRTLDLWCRRLALPALLVVVSTFWWAGRGQSLILEGGAVPLSVLVCVVLVAATSPADSLAQRTLALEPLRRIGMISYGLYLWHWPIVVFLNDQIVPWPTAARAALQVALTVALAALSYRFVERPVRREGVQALVPRLPRASAVVCWASAPLLVMGALALPAAADRVAPTAIGASGKVEVGEDSYRPGSRMTRVTLVGNSIPESLATTFRASAHPDLRVDTLTDVGCDPLDVPRYSDGKTQDDSQACRDWRSSWRSSIAQDQPDVVVYFVAQTLVTDRMVDGKVVRFGSPEWVDLIEDNLDEAHEAAGDSRFALMNLACHSMPTFNLEEVERINDTEYVTTLNRTVASWATEHDVPVIDQYSLLCADDEVHDTINDVPLYEDSIHFTSESGPIFWRWLAPQVQAIARGEELR</sequence>
<dbReference type="Pfam" id="PF19040">
    <property type="entry name" value="SGNH"/>
    <property type="match status" value="1"/>
</dbReference>
<evidence type="ECO:0000256" key="1">
    <source>
        <dbReference type="ARBA" id="ARBA00004651"/>
    </source>
</evidence>
<keyword evidence="2" id="KW-1003">Cell membrane</keyword>
<dbReference type="GO" id="GO:0005886">
    <property type="term" value="C:plasma membrane"/>
    <property type="evidence" value="ECO:0007669"/>
    <property type="project" value="UniProtKB-SubCell"/>
</dbReference>
<dbReference type="KEGG" id="jte:ASJ30_08505"/>
<dbReference type="Pfam" id="PF01757">
    <property type="entry name" value="Acyl_transf_3"/>
    <property type="match status" value="1"/>
</dbReference>
<dbReference type="Gene3D" id="3.40.50.1110">
    <property type="entry name" value="SGNH hydrolase"/>
    <property type="match status" value="1"/>
</dbReference>
<feature type="domain" description="SGNH" evidence="10">
    <location>
        <begin position="423"/>
        <end position="623"/>
    </location>
</feature>
<evidence type="ECO:0000256" key="2">
    <source>
        <dbReference type="ARBA" id="ARBA00022475"/>
    </source>
</evidence>
<dbReference type="AlphaFoldDB" id="A0A1L3MGW0"/>
<evidence type="ECO:0000256" key="6">
    <source>
        <dbReference type="ARBA" id="ARBA00023136"/>
    </source>
</evidence>
<evidence type="ECO:0000313" key="12">
    <source>
        <dbReference type="Proteomes" id="UP000182938"/>
    </source>
</evidence>
<feature type="transmembrane region" description="Helical" evidence="8">
    <location>
        <begin position="244"/>
        <end position="262"/>
    </location>
</feature>
<keyword evidence="6 8" id="KW-0472">Membrane</keyword>
<feature type="transmembrane region" description="Helical" evidence="8">
    <location>
        <begin position="12"/>
        <end position="33"/>
    </location>
</feature>
<keyword evidence="3" id="KW-0808">Transferase</keyword>
<evidence type="ECO:0000259" key="10">
    <source>
        <dbReference type="Pfam" id="PF19040"/>
    </source>
</evidence>
<feature type="transmembrane region" description="Helical" evidence="8">
    <location>
        <begin position="308"/>
        <end position="327"/>
    </location>
</feature>
<dbReference type="EMBL" id="CP013290">
    <property type="protein sequence ID" value="APH01571.1"/>
    <property type="molecule type" value="Genomic_DNA"/>
</dbReference>
<feature type="transmembrane region" description="Helical" evidence="8">
    <location>
        <begin position="154"/>
        <end position="170"/>
    </location>
</feature>
<dbReference type="Proteomes" id="UP000182938">
    <property type="component" value="Chromosome"/>
</dbReference>
<name>A0A1L3MGW0_9MICO</name>
<dbReference type="InterPro" id="IPR050879">
    <property type="entry name" value="Acyltransferase_3"/>
</dbReference>
<dbReference type="SUPFAM" id="SSF52266">
    <property type="entry name" value="SGNH hydrolase"/>
    <property type="match status" value="1"/>
</dbReference>
<dbReference type="PANTHER" id="PTHR23028">
    <property type="entry name" value="ACETYLTRANSFERASE"/>
    <property type="match status" value="1"/>
</dbReference>
<dbReference type="InterPro" id="IPR043968">
    <property type="entry name" value="SGNH"/>
</dbReference>
<evidence type="ECO:0000256" key="5">
    <source>
        <dbReference type="ARBA" id="ARBA00022989"/>
    </source>
</evidence>
<evidence type="ECO:0008006" key="13">
    <source>
        <dbReference type="Google" id="ProtNLM"/>
    </source>
</evidence>
<feature type="transmembrane region" description="Helical" evidence="8">
    <location>
        <begin position="82"/>
        <end position="103"/>
    </location>
</feature>
<keyword evidence="12" id="KW-1185">Reference proteome</keyword>
<proteinExistence type="predicted"/>
<organism evidence="11 12">
    <name type="scientific">Janibacter indicus</name>
    <dbReference type="NCBI Taxonomy" id="857417"/>
    <lineage>
        <taxon>Bacteria</taxon>
        <taxon>Bacillati</taxon>
        <taxon>Actinomycetota</taxon>
        <taxon>Actinomycetes</taxon>
        <taxon>Micrococcales</taxon>
        <taxon>Intrasporangiaceae</taxon>
        <taxon>Janibacter</taxon>
    </lineage>
</organism>
<dbReference type="InterPro" id="IPR036514">
    <property type="entry name" value="SGNH_hydro_sf"/>
</dbReference>
<evidence type="ECO:0000256" key="3">
    <source>
        <dbReference type="ARBA" id="ARBA00022679"/>
    </source>
</evidence>
<evidence type="ECO:0000256" key="8">
    <source>
        <dbReference type="SAM" id="Phobius"/>
    </source>
</evidence>
<evidence type="ECO:0000256" key="7">
    <source>
        <dbReference type="ARBA" id="ARBA00023315"/>
    </source>
</evidence>
<keyword evidence="4 8" id="KW-0812">Transmembrane</keyword>
<feature type="transmembrane region" description="Helical" evidence="8">
    <location>
        <begin position="215"/>
        <end position="232"/>
    </location>
</feature>
<reference evidence="11 12" key="1">
    <citation type="submission" date="2015-11" db="EMBL/GenBank/DDBJ databases">
        <authorList>
            <person name="Zhang Y."/>
            <person name="Guo Z."/>
        </authorList>
    </citation>
    <scope>NUCLEOTIDE SEQUENCE [LARGE SCALE GENOMIC DNA]</scope>
    <source>
        <strain evidence="11 12">YFY001</strain>
    </source>
</reference>
<comment type="subcellular location">
    <subcellularLocation>
        <location evidence="1">Cell membrane</location>
        <topology evidence="1">Multi-pass membrane protein</topology>
    </subcellularLocation>
</comment>
<gene>
    <name evidence="11" type="ORF">ASJ30_08505</name>
</gene>
<dbReference type="GO" id="GO:0009103">
    <property type="term" value="P:lipopolysaccharide biosynthetic process"/>
    <property type="evidence" value="ECO:0007669"/>
    <property type="project" value="TreeGrafter"/>
</dbReference>
<feature type="transmembrane region" description="Helical" evidence="8">
    <location>
        <begin position="39"/>
        <end position="61"/>
    </location>
</feature>
<dbReference type="RefSeq" id="WP_072624720.1">
    <property type="nucleotide sequence ID" value="NZ_CP013290.1"/>
</dbReference>
<accession>A0A1L3MGW0</accession>
<dbReference type="PANTHER" id="PTHR23028:SF53">
    <property type="entry name" value="ACYL_TRANSF_3 DOMAIN-CONTAINING PROTEIN"/>
    <property type="match status" value="1"/>
</dbReference>
<feature type="transmembrane region" description="Helical" evidence="8">
    <location>
        <begin position="378"/>
        <end position="399"/>
    </location>
</feature>
<protein>
    <recommendedName>
        <fullName evidence="13">Peptidoglycan/LPS O-acetylase OafA/YrhL, contains acyltransferase and SGNH-hydrolase domains</fullName>
    </recommendedName>
</protein>
<feature type="transmembrane region" description="Helical" evidence="8">
    <location>
        <begin position="268"/>
        <end position="288"/>
    </location>
</feature>
<evidence type="ECO:0000256" key="4">
    <source>
        <dbReference type="ARBA" id="ARBA00022692"/>
    </source>
</evidence>
<feature type="transmembrane region" description="Helical" evidence="8">
    <location>
        <begin position="177"/>
        <end position="195"/>
    </location>
</feature>
<evidence type="ECO:0000259" key="9">
    <source>
        <dbReference type="Pfam" id="PF01757"/>
    </source>
</evidence>
<keyword evidence="7" id="KW-0012">Acyltransferase</keyword>